<dbReference type="Gene3D" id="3.30.70.420">
    <property type="entry name" value="Hydroxymethylglutaryl-CoA reductase, class I/II, NAD/NADP-binding domain"/>
    <property type="match status" value="1"/>
</dbReference>
<gene>
    <name evidence="3" type="ORF">KIPB_000571</name>
</gene>
<dbReference type="Pfam" id="PF00368">
    <property type="entry name" value="HMG-CoA_red"/>
    <property type="match status" value="2"/>
</dbReference>
<dbReference type="PROSITE" id="PS50065">
    <property type="entry name" value="HMG_COA_REDUCTASE_4"/>
    <property type="match status" value="1"/>
</dbReference>
<accession>A0A9K3CPF2</accession>
<dbReference type="PANTHER" id="PTHR10572:SF24">
    <property type="entry name" value="3-HYDROXY-3-METHYLGLUTARYL-COENZYME A REDUCTASE"/>
    <property type="match status" value="1"/>
</dbReference>
<comment type="similarity">
    <text evidence="1">Belongs to the HMG-CoA reductase family.</text>
</comment>
<keyword evidence="2" id="KW-0560">Oxidoreductase</keyword>
<organism evidence="3 4">
    <name type="scientific">Kipferlia bialata</name>
    <dbReference type="NCBI Taxonomy" id="797122"/>
    <lineage>
        <taxon>Eukaryota</taxon>
        <taxon>Metamonada</taxon>
        <taxon>Carpediemonas-like organisms</taxon>
        <taxon>Kipferlia</taxon>
    </lineage>
</organism>
<dbReference type="InterPro" id="IPR002202">
    <property type="entry name" value="HMG_CoA_Rdtase"/>
</dbReference>
<dbReference type="EMBL" id="BDIP01000068">
    <property type="protein sequence ID" value="GIQ79868.1"/>
    <property type="molecule type" value="Genomic_DNA"/>
</dbReference>
<dbReference type="PANTHER" id="PTHR10572">
    <property type="entry name" value="3-HYDROXY-3-METHYLGLUTARYL-COENZYME A REDUCTASE"/>
    <property type="match status" value="1"/>
</dbReference>
<sequence>MVTEEPSVVAACSLGAKIARVEGGFRTAAGPTLVTGMVQLVSPPSTPLTPESVSDTLDTSYADMDRGGGLVRVRGTLLPPDTEWCPEGMEGMEGIDTDAPEDVGGDTDIDTDATVPESVDVPMYILVSLDIDVCDAMGANIAAGVAEACAPLLEGMFSGTQAVARIVSNLAPPSAAEAGPFTPGIGKGATGNASLVHLAGPRLAVAECLLTPASLIECKRCSDMPSAIALLDRVERVYSLGVRHPARAVTHNKGIMNGVSAVALATGQDTRAIEACNHTLSCKDGQALTPMPSVSGPDVYGLRVRCRVAVPIGVVGGLTTRHARAACALSMLVDGEDGTYFDGASRSSILGRVMAAVGLAQNMSAVLALAGKGISQGHMRLHASRLAAEMGCPDPRLAAQLSSECVAREGGRISEALVRKMVEGMRKTEETE</sequence>
<keyword evidence="4" id="KW-1185">Reference proteome</keyword>
<name>A0A9K3CPF2_9EUKA</name>
<dbReference type="InterPro" id="IPR009029">
    <property type="entry name" value="HMG_CoA_Rdtase_sub-bd_dom_sf"/>
</dbReference>
<dbReference type="SUPFAM" id="SSF55035">
    <property type="entry name" value="NAD-binding domain of HMG-CoA reductase"/>
    <property type="match status" value="1"/>
</dbReference>
<dbReference type="GO" id="GO:0004420">
    <property type="term" value="F:hydroxymethylglutaryl-CoA reductase (NADPH) activity"/>
    <property type="evidence" value="ECO:0007669"/>
    <property type="project" value="InterPro"/>
</dbReference>
<evidence type="ECO:0000256" key="2">
    <source>
        <dbReference type="ARBA" id="ARBA00023002"/>
    </source>
</evidence>
<evidence type="ECO:0000313" key="4">
    <source>
        <dbReference type="Proteomes" id="UP000265618"/>
    </source>
</evidence>
<dbReference type="AlphaFoldDB" id="A0A9K3CPF2"/>
<dbReference type="InterPro" id="IPR009023">
    <property type="entry name" value="HMG_CoA_Rdtase_NAD(P)-bd_sf"/>
</dbReference>
<dbReference type="OrthoDB" id="310654at2759"/>
<protein>
    <submittedName>
        <fullName evidence="3">Hydroxymethylglutaryl-CoA reductase, class I/II</fullName>
    </submittedName>
</protein>
<comment type="caution">
    <text evidence="3">The sequence shown here is derived from an EMBL/GenBank/DDBJ whole genome shotgun (WGS) entry which is preliminary data.</text>
</comment>
<dbReference type="Proteomes" id="UP000265618">
    <property type="component" value="Unassembled WGS sequence"/>
</dbReference>
<proteinExistence type="inferred from homology"/>
<dbReference type="SUPFAM" id="SSF56542">
    <property type="entry name" value="Substrate-binding domain of HMG-CoA reductase"/>
    <property type="match status" value="1"/>
</dbReference>
<dbReference type="Gene3D" id="3.90.770.10">
    <property type="entry name" value="3-hydroxy-3-methylglutaryl-coenzyme A Reductase, Chain A, domain 2"/>
    <property type="match status" value="2"/>
</dbReference>
<evidence type="ECO:0000256" key="1">
    <source>
        <dbReference type="ARBA" id="ARBA00007661"/>
    </source>
</evidence>
<dbReference type="GO" id="GO:0015936">
    <property type="term" value="P:coenzyme A metabolic process"/>
    <property type="evidence" value="ECO:0007669"/>
    <property type="project" value="InterPro"/>
</dbReference>
<dbReference type="InterPro" id="IPR023074">
    <property type="entry name" value="HMG_CoA_Rdtase_cat_sf"/>
</dbReference>
<evidence type="ECO:0000313" key="3">
    <source>
        <dbReference type="EMBL" id="GIQ79868.1"/>
    </source>
</evidence>
<reference evidence="3 4" key="1">
    <citation type="journal article" date="2018" name="PLoS ONE">
        <title>The draft genome of Kipferlia bialata reveals reductive genome evolution in fornicate parasites.</title>
        <authorList>
            <person name="Tanifuji G."/>
            <person name="Takabayashi S."/>
            <person name="Kume K."/>
            <person name="Takagi M."/>
            <person name="Nakayama T."/>
            <person name="Kamikawa R."/>
            <person name="Inagaki Y."/>
            <person name="Hashimoto T."/>
        </authorList>
    </citation>
    <scope>NUCLEOTIDE SEQUENCE [LARGE SCALE GENOMIC DNA]</scope>
    <source>
        <strain evidence="3">NY0173</strain>
    </source>
</reference>